<dbReference type="InterPro" id="IPR013785">
    <property type="entry name" value="Aldolase_TIM"/>
</dbReference>
<dbReference type="PIRSF" id="PIRSF000370">
    <property type="entry name" value="QueE"/>
    <property type="match status" value="1"/>
</dbReference>
<dbReference type="SUPFAM" id="SSF102114">
    <property type="entry name" value="Radical SAM enzymes"/>
    <property type="match status" value="1"/>
</dbReference>
<evidence type="ECO:0000256" key="4">
    <source>
        <dbReference type="ARBA" id="ARBA00022842"/>
    </source>
</evidence>
<feature type="binding site" evidence="8">
    <location>
        <position position="72"/>
    </location>
    <ligand>
        <name>Mg(2+)</name>
        <dbReference type="ChEBI" id="CHEBI:18420"/>
    </ligand>
</feature>
<comment type="pathway">
    <text evidence="8">Purine metabolism; 7-cyano-7-deazaguanine biosynthesis.</text>
</comment>
<dbReference type="eggNOG" id="COG0602">
    <property type="taxonomic scope" value="Bacteria"/>
</dbReference>
<feature type="binding site" evidence="8">
    <location>
        <position position="107"/>
    </location>
    <ligand>
        <name>substrate</name>
    </ligand>
</feature>
<dbReference type="PANTHER" id="PTHR42836">
    <property type="entry name" value="7-CARBOXY-7-DEAZAGUANINE SYNTHASE"/>
    <property type="match status" value="1"/>
</dbReference>
<feature type="binding site" evidence="8">
    <location>
        <begin position="35"/>
        <end position="37"/>
    </location>
    <ligand>
        <name>substrate</name>
    </ligand>
</feature>
<comment type="function">
    <text evidence="8">Catalyzes the complex heterocyclic radical-mediated conversion of 6-carboxy-5,6,7,8-tetrahydropterin (CPH4) to 7-carboxy-7-deazaguanine (CDG), a step common to the biosynthetic pathways of all 7-deazapurine-containing compounds.</text>
</comment>
<comment type="cofactor">
    <cofactor evidence="8">
        <name>S-adenosyl-L-methionine</name>
        <dbReference type="ChEBI" id="CHEBI:59789"/>
    </cofactor>
    <text evidence="8">Binds 1 S-adenosyl-L-methionine per subunit.</text>
</comment>
<dbReference type="Gene3D" id="3.20.20.70">
    <property type="entry name" value="Aldolase class I"/>
    <property type="match status" value="1"/>
</dbReference>
<comment type="cofactor">
    <cofactor evidence="8">
        <name>Mg(2+)</name>
        <dbReference type="ChEBI" id="CHEBI:18420"/>
    </cofactor>
</comment>
<keyword evidence="8" id="KW-0671">Queuosine biosynthesis</keyword>
<feature type="binding site" evidence="8">
    <location>
        <begin position="156"/>
        <end position="158"/>
    </location>
    <ligand>
        <name>S-adenosyl-L-methionine</name>
        <dbReference type="ChEBI" id="CHEBI:59789"/>
    </ligand>
</feature>
<dbReference type="InterPro" id="IPR024924">
    <property type="entry name" value="7-CO-7-deazaguanine_synth-like"/>
</dbReference>
<evidence type="ECO:0000256" key="2">
    <source>
        <dbReference type="ARBA" id="ARBA00022691"/>
    </source>
</evidence>
<dbReference type="GO" id="GO:0051539">
    <property type="term" value="F:4 iron, 4 sulfur cluster binding"/>
    <property type="evidence" value="ECO:0007669"/>
    <property type="project" value="UniProtKB-UniRule"/>
</dbReference>
<dbReference type="UniPathway" id="UPA00391"/>
<evidence type="ECO:0000256" key="8">
    <source>
        <dbReference type="HAMAP-Rule" id="MF_00917"/>
    </source>
</evidence>
<dbReference type="InterPro" id="IPR007197">
    <property type="entry name" value="rSAM"/>
</dbReference>
<comment type="cofactor">
    <cofactor evidence="8">
        <name>[4Fe-4S] cluster</name>
        <dbReference type="ChEBI" id="CHEBI:49883"/>
    </cofactor>
    <text evidence="8">Binds 1 [4Fe-4S] cluster. The cluster is coordinated with 3 cysteines and an exchangeable S-adenosyl-L-methionine.</text>
</comment>
<feature type="domain" description="Radical SAM core" evidence="9">
    <location>
        <begin position="41"/>
        <end position="268"/>
    </location>
</feature>
<keyword evidence="6 8" id="KW-0411">Iron-sulfur</keyword>
<dbReference type="GO" id="GO:0000287">
    <property type="term" value="F:magnesium ion binding"/>
    <property type="evidence" value="ECO:0007669"/>
    <property type="project" value="UniProtKB-UniRule"/>
</dbReference>
<comment type="catalytic activity">
    <reaction evidence="8">
        <text>6-carboxy-5,6,7,8-tetrahydropterin + H(+) = 7-carboxy-7-carbaguanine + NH4(+)</text>
        <dbReference type="Rhea" id="RHEA:27974"/>
        <dbReference type="ChEBI" id="CHEBI:15378"/>
        <dbReference type="ChEBI" id="CHEBI:28938"/>
        <dbReference type="ChEBI" id="CHEBI:61032"/>
        <dbReference type="ChEBI" id="CHEBI:61036"/>
        <dbReference type="EC" id="4.3.99.3"/>
    </reaction>
</comment>
<dbReference type="AlphaFoldDB" id="H1DFE3"/>
<dbReference type="HOGENOM" id="CLU_066739_2_1_10"/>
<dbReference type="PANTHER" id="PTHR42836:SF1">
    <property type="entry name" value="7-CARBOXY-7-DEAZAGUANINE SYNTHASE"/>
    <property type="match status" value="1"/>
</dbReference>
<gene>
    <name evidence="8" type="primary">queE</name>
    <name evidence="10" type="ORF">HMPREF9449_00979</name>
</gene>
<evidence type="ECO:0000313" key="10">
    <source>
        <dbReference type="EMBL" id="EHP48936.1"/>
    </source>
</evidence>
<name>H1DFE3_9BACT</name>
<keyword evidence="5 8" id="KW-0408">Iron</keyword>
<feature type="binding site" evidence="8">
    <location>
        <position position="58"/>
    </location>
    <ligand>
        <name>[4Fe-4S] cluster</name>
        <dbReference type="ChEBI" id="CHEBI:49883"/>
        <note>4Fe-4S-S-AdoMet</note>
    </ligand>
</feature>
<keyword evidence="4 8" id="KW-0460">Magnesium</keyword>
<dbReference type="InterPro" id="IPR058240">
    <property type="entry name" value="rSAM_sf"/>
</dbReference>
<dbReference type="PATRIC" id="fig|742817.3.peg.1037"/>
<evidence type="ECO:0000256" key="1">
    <source>
        <dbReference type="ARBA" id="ARBA00022485"/>
    </source>
</evidence>
<dbReference type="GO" id="GO:1904047">
    <property type="term" value="F:S-adenosyl-L-methionine binding"/>
    <property type="evidence" value="ECO:0007669"/>
    <property type="project" value="UniProtKB-UniRule"/>
</dbReference>
<comment type="caution">
    <text evidence="10">The sequence shown here is derived from an EMBL/GenBank/DDBJ whole genome shotgun (WGS) entry which is preliminary data.</text>
</comment>
<feature type="binding site" evidence="8">
    <location>
        <position position="54"/>
    </location>
    <ligand>
        <name>[4Fe-4S] cluster</name>
        <dbReference type="ChEBI" id="CHEBI:49883"/>
        <note>4Fe-4S-S-AdoMet</note>
    </ligand>
</feature>
<keyword evidence="11" id="KW-1185">Reference proteome</keyword>
<sequence length="271" mass="30116">MLHLAKDGIFPIVKDAAGHPLSSLPASGFPFAGTIQGEGKLCGIPSLFVRVAGCNLHCHWSTSEGKLTECDTAYAAYRLQNTFSLETEEICRLIRANTENLDHIVITGGEPFLQADALTNLCKALKQSRKYHVSIETNATLYDKDLVEQIDFFSLSPKLSSSQSPAFSGKQKSGVPLNPLCIQQFIDHARSNGKDFQLKFVYTATKDIQEIKTLLSSLKKWHKSDILLMPLGTIPTEVQAHSRETLRHCLQNGWRYCDRLHLTLFGPKEGV</sequence>
<organism evidence="10 11">
    <name type="scientific">Odoribacter laneus YIT 12061</name>
    <dbReference type="NCBI Taxonomy" id="742817"/>
    <lineage>
        <taxon>Bacteria</taxon>
        <taxon>Pseudomonadati</taxon>
        <taxon>Bacteroidota</taxon>
        <taxon>Bacteroidia</taxon>
        <taxon>Bacteroidales</taxon>
        <taxon>Odoribacteraceae</taxon>
        <taxon>Odoribacter</taxon>
    </lineage>
</organism>
<dbReference type="Pfam" id="PF04055">
    <property type="entry name" value="Radical_SAM"/>
    <property type="match status" value="1"/>
</dbReference>
<reference evidence="10 11" key="1">
    <citation type="submission" date="2012-01" db="EMBL/GenBank/DDBJ databases">
        <title>The Genome Sequence of Odoribacter laneus YIT 12061.</title>
        <authorList>
            <consortium name="The Broad Institute Genome Sequencing Platform"/>
            <person name="Earl A."/>
            <person name="Ward D."/>
            <person name="Feldgarden M."/>
            <person name="Gevers D."/>
            <person name="Morotomi M."/>
            <person name="Young S.K."/>
            <person name="Zeng Q."/>
            <person name="Gargeya S."/>
            <person name="Fitzgerald M."/>
            <person name="Haas B."/>
            <person name="Abouelleil A."/>
            <person name="Alvarado L."/>
            <person name="Arachchi H.M."/>
            <person name="Berlin A."/>
            <person name="Chapman S.B."/>
            <person name="Gearin G."/>
            <person name="Goldberg J."/>
            <person name="Griggs A."/>
            <person name="Gujja S."/>
            <person name="Hansen M."/>
            <person name="Heiman D."/>
            <person name="Howarth C."/>
            <person name="Larimer J."/>
            <person name="Lui A."/>
            <person name="MacDonald P.J.P."/>
            <person name="McCowen C."/>
            <person name="Montmayeur A."/>
            <person name="Murphy C."/>
            <person name="Neiman D."/>
            <person name="Pearson M."/>
            <person name="Priest M."/>
            <person name="Roberts A."/>
            <person name="Saif S."/>
            <person name="Shea T."/>
            <person name="Sisk P."/>
            <person name="Stolte C."/>
            <person name="Sykes S."/>
            <person name="Wortman J."/>
            <person name="Nusbaum C."/>
            <person name="Birren B."/>
        </authorList>
    </citation>
    <scope>NUCLEOTIDE SEQUENCE [LARGE SCALE GENOMIC DNA]</scope>
    <source>
        <strain evidence="10 11">YIT 12061</strain>
    </source>
</reference>
<proteinExistence type="inferred from homology"/>
<evidence type="ECO:0000256" key="7">
    <source>
        <dbReference type="ARBA" id="ARBA00023239"/>
    </source>
</evidence>
<feature type="binding site" evidence="8">
    <location>
        <position position="109"/>
    </location>
    <ligand>
        <name>S-adenosyl-L-methionine</name>
        <dbReference type="ChEBI" id="CHEBI:59789"/>
    </ligand>
</feature>
<evidence type="ECO:0000256" key="3">
    <source>
        <dbReference type="ARBA" id="ARBA00022723"/>
    </source>
</evidence>
<comment type="similarity">
    <text evidence="8">Belongs to the radical SAM superfamily. 7-carboxy-7-deazaguanine synthase family.</text>
</comment>
<accession>H1DFE3</accession>
<protein>
    <recommendedName>
        <fullName evidence="8">7-carboxy-7-deazaguanine synthase</fullName>
        <shortName evidence="8">CDG synthase</shortName>
        <ecNumber evidence="8">4.3.99.3</ecNumber>
    </recommendedName>
    <alternativeName>
        <fullName evidence="8">Queuosine biosynthesis protein QueE</fullName>
    </alternativeName>
</protein>
<dbReference type="HAMAP" id="MF_00917">
    <property type="entry name" value="QueE"/>
    <property type="match status" value="1"/>
</dbReference>
<keyword evidence="3 8" id="KW-0479">Metal-binding</keyword>
<evidence type="ECO:0000313" key="11">
    <source>
        <dbReference type="Proteomes" id="UP000004892"/>
    </source>
</evidence>
<comment type="subunit">
    <text evidence="8">Homodimer.</text>
</comment>
<dbReference type="GO" id="GO:0008616">
    <property type="term" value="P:tRNA queuosine(34) biosynthetic process"/>
    <property type="evidence" value="ECO:0007669"/>
    <property type="project" value="UniProtKB-UniRule"/>
</dbReference>
<dbReference type="Proteomes" id="UP000004892">
    <property type="component" value="Unassembled WGS sequence"/>
</dbReference>
<keyword evidence="2 8" id="KW-0949">S-adenosyl-L-methionine</keyword>
<dbReference type="CDD" id="cd01335">
    <property type="entry name" value="Radical_SAM"/>
    <property type="match status" value="1"/>
</dbReference>
<dbReference type="PROSITE" id="PS51918">
    <property type="entry name" value="RADICAL_SAM"/>
    <property type="match status" value="1"/>
</dbReference>
<evidence type="ECO:0000256" key="5">
    <source>
        <dbReference type="ARBA" id="ARBA00023004"/>
    </source>
</evidence>
<comment type="caution">
    <text evidence="8">Lacks conserved residue(s) required for the propagation of feature annotation.</text>
</comment>
<dbReference type="STRING" id="742817.HMPREF9449_00979"/>
<dbReference type="EMBL" id="ADMC01000015">
    <property type="protein sequence ID" value="EHP48936.1"/>
    <property type="molecule type" value="Genomic_DNA"/>
</dbReference>
<feature type="binding site" evidence="8">
    <location>
        <position position="70"/>
    </location>
    <ligand>
        <name>[4Fe-4S] cluster</name>
        <dbReference type="ChEBI" id="CHEBI:49883"/>
        <note>4Fe-4S-S-AdoMet</note>
    </ligand>
</feature>
<evidence type="ECO:0000256" key="6">
    <source>
        <dbReference type="ARBA" id="ARBA00023014"/>
    </source>
</evidence>
<keyword evidence="1 8" id="KW-0004">4Fe-4S</keyword>
<keyword evidence="7 8" id="KW-0456">Lyase</keyword>
<dbReference type="EC" id="4.3.99.3" evidence="8"/>
<dbReference type="GO" id="GO:0016840">
    <property type="term" value="F:carbon-nitrogen lyase activity"/>
    <property type="evidence" value="ECO:0007669"/>
    <property type="project" value="UniProtKB-UniRule"/>
</dbReference>
<evidence type="ECO:0000259" key="9">
    <source>
        <dbReference type="PROSITE" id="PS51918"/>
    </source>
</evidence>
<feature type="binding site" evidence="8">
    <location>
        <position position="50"/>
    </location>
    <ligand>
        <name>substrate</name>
    </ligand>
</feature>